<dbReference type="PANTHER" id="PTHR30329:SF21">
    <property type="entry name" value="LIPOPROTEIN YIAD-RELATED"/>
    <property type="match status" value="1"/>
</dbReference>
<name>A0A0C5J8B7_9PROT</name>
<dbReference type="GO" id="GO:0005886">
    <property type="term" value="C:plasma membrane"/>
    <property type="evidence" value="ECO:0007669"/>
    <property type="project" value="UniProtKB-SubCell"/>
</dbReference>
<organism evidence="12 13">
    <name type="scientific">Rugosibacter aromaticivorans</name>
    <dbReference type="NCBI Taxonomy" id="1565605"/>
    <lineage>
        <taxon>Bacteria</taxon>
        <taxon>Pseudomonadati</taxon>
        <taxon>Pseudomonadota</taxon>
        <taxon>Betaproteobacteria</taxon>
        <taxon>Nitrosomonadales</taxon>
        <taxon>Sterolibacteriaceae</taxon>
        <taxon>Rugosibacter</taxon>
    </lineage>
</organism>
<dbReference type="PROSITE" id="PS51123">
    <property type="entry name" value="OMPA_2"/>
    <property type="match status" value="1"/>
</dbReference>
<keyword evidence="12" id="KW-0969">Cilium</keyword>
<dbReference type="GO" id="GO:0009279">
    <property type="term" value="C:cell outer membrane"/>
    <property type="evidence" value="ECO:0007669"/>
    <property type="project" value="UniProtKB-SubCell"/>
</dbReference>
<keyword evidence="4" id="KW-1003">Cell membrane</keyword>
<evidence type="ECO:0000313" key="13">
    <source>
        <dbReference type="Proteomes" id="UP000061603"/>
    </source>
</evidence>
<proteinExistence type="inferred from homology"/>
<dbReference type="PATRIC" id="fig|1565605.3.peg.1046"/>
<comment type="similarity">
    <text evidence="3">Belongs to the MotB family.</text>
</comment>
<dbReference type="SUPFAM" id="SSF103088">
    <property type="entry name" value="OmpA-like"/>
    <property type="match status" value="1"/>
</dbReference>
<evidence type="ECO:0000259" key="11">
    <source>
        <dbReference type="PROSITE" id="PS51123"/>
    </source>
</evidence>
<dbReference type="RefSeq" id="WP_202636318.1">
    <property type="nucleotide sequence ID" value="NZ_CP010554.1"/>
</dbReference>
<keyword evidence="7 9" id="KW-0472">Membrane</keyword>
<dbReference type="STRING" id="1565605.PG1C_04985"/>
<keyword evidence="5 10" id="KW-0812">Transmembrane</keyword>
<dbReference type="HOGENOM" id="CLU_016890_2_2_4"/>
<accession>A0A0C5J8B7</accession>
<evidence type="ECO:0000313" key="12">
    <source>
        <dbReference type="EMBL" id="AJP47988.1"/>
    </source>
</evidence>
<evidence type="ECO:0000256" key="2">
    <source>
        <dbReference type="ARBA" id="ARBA00004442"/>
    </source>
</evidence>
<keyword evidence="8" id="KW-0998">Cell outer membrane</keyword>
<dbReference type="PANTHER" id="PTHR30329">
    <property type="entry name" value="STATOR ELEMENT OF FLAGELLAR MOTOR COMPLEX"/>
    <property type="match status" value="1"/>
</dbReference>
<evidence type="ECO:0000256" key="10">
    <source>
        <dbReference type="SAM" id="Phobius"/>
    </source>
</evidence>
<dbReference type="Pfam" id="PF00691">
    <property type="entry name" value="OmpA"/>
    <property type="match status" value="1"/>
</dbReference>
<evidence type="ECO:0000256" key="7">
    <source>
        <dbReference type="ARBA" id="ARBA00023136"/>
    </source>
</evidence>
<feature type="transmembrane region" description="Helical" evidence="10">
    <location>
        <begin position="20"/>
        <end position="46"/>
    </location>
</feature>
<dbReference type="EMBL" id="CP010554">
    <property type="protein sequence ID" value="AJP47988.1"/>
    <property type="molecule type" value="Genomic_DNA"/>
</dbReference>
<dbReference type="InterPro" id="IPR036737">
    <property type="entry name" value="OmpA-like_sf"/>
</dbReference>
<sequence length="236" mass="26735">MIGTRIIIKRGSSDEAEKPFWISFADLMTAMMVLFVLVMSVALLAVTKTVSEAERKKAEREQDVQRLLDKVEKAAAPFGVTVDRKRQVVDFGDRARFDTGSYQLTRDQAKLLRAFVPKVLDIARDDLGKRVLKRIVVEGYTDQRGTYLYNLNLSMQRSQRVLCALLDKPGSEERPLEGREQEEVRELFLVGGYSFNSSKPTLDESRRIELRLEFLAVDEARPKADVAQGNFGVCAI</sequence>
<dbReference type="InterPro" id="IPR006664">
    <property type="entry name" value="OMP_bac"/>
</dbReference>
<keyword evidence="12" id="KW-0966">Cell projection</keyword>
<evidence type="ECO:0000256" key="4">
    <source>
        <dbReference type="ARBA" id="ARBA00022475"/>
    </source>
</evidence>
<dbReference type="Pfam" id="PF13677">
    <property type="entry name" value="MotB_plug"/>
    <property type="match status" value="1"/>
</dbReference>
<evidence type="ECO:0000256" key="1">
    <source>
        <dbReference type="ARBA" id="ARBA00004162"/>
    </source>
</evidence>
<keyword evidence="6 10" id="KW-1133">Transmembrane helix</keyword>
<keyword evidence="12" id="KW-0282">Flagellum</keyword>
<dbReference type="InterPro" id="IPR050330">
    <property type="entry name" value="Bact_OuterMem_StrucFunc"/>
</dbReference>
<comment type="subcellular location">
    <subcellularLocation>
        <location evidence="1">Cell membrane</location>
        <topology evidence="1">Single-pass membrane protein</topology>
    </subcellularLocation>
    <subcellularLocation>
        <location evidence="2">Cell outer membrane</location>
    </subcellularLocation>
</comment>
<dbReference type="PRINTS" id="PR01021">
    <property type="entry name" value="OMPADOMAIN"/>
</dbReference>
<evidence type="ECO:0000256" key="3">
    <source>
        <dbReference type="ARBA" id="ARBA00008914"/>
    </source>
</evidence>
<dbReference type="InterPro" id="IPR006665">
    <property type="entry name" value="OmpA-like"/>
</dbReference>
<evidence type="ECO:0000256" key="8">
    <source>
        <dbReference type="ARBA" id="ARBA00023237"/>
    </source>
</evidence>
<dbReference type="Proteomes" id="UP000061603">
    <property type="component" value="Chromosome"/>
</dbReference>
<feature type="domain" description="OmpA-like" evidence="11">
    <location>
        <begin position="84"/>
        <end position="216"/>
    </location>
</feature>
<reference evidence="12 13" key="1">
    <citation type="journal article" date="2015" name="Genome Announc.">
        <title>Complete Genome Sequence of a Novel Bacterium within the Family Rhodocyclaceae That Degrades Polycyclic Aromatic Hydrocarbons.</title>
        <authorList>
            <person name="Singleton D.R."/>
            <person name="Dickey A.N."/>
            <person name="Scholl E.H."/>
            <person name="Wright F.A."/>
            <person name="Aitken M.D."/>
        </authorList>
    </citation>
    <scope>NUCLEOTIDE SEQUENCE [LARGE SCALE GENOMIC DNA]</scope>
    <source>
        <strain evidence="13">PG1-Ca6</strain>
    </source>
</reference>
<protein>
    <submittedName>
        <fullName evidence="12">Flagellar motor protein MotB</fullName>
    </submittedName>
</protein>
<dbReference type="KEGG" id="rbu:PG1C_04985"/>
<evidence type="ECO:0000256" key="5">
    <source>
        <dbReference type="ARBA" id="ARBA00022692"/>
    </source>
</evidence>
<evidence type="ECO:0000256" key="9">
    <source>
        <dbReference type="PROSITE-ProRule" id="PRU00473"/>
    </source>
</evidence>
<dbReference type="Gene3D" id="3.30.1330.60">
    <property type="entry name" value="OmpA-like domain"/>
    <property type="match status" value="1"/>
</dbReference>
<keyword evidence="13" id="KW-1185">Reference proteome</keyword>
<dbReference type="InterPro" id="IPR025713">
    <property type="entry name" value="MotB-like_N_dom"/>
</dbReference>
<gene>
    <name evidence="12" type="ORF">PG1C_04985</name>
</gene>
<evidence type="ECO:0000256" key="6">
    <source>
        <dbReference type="ARBA" id="ARBA00022989"/>
    </source>
</evidence>
<dbReference type="AlphaFoldDB" id="A0A0C5J8B7"/>